<keyword evidence="3" id="KW-1185">Reference proteome</keyword>
<evidence type="ECO:0000313" key="3">
    <source>
        <dbReference type="Proteomes" id="UP000586042"/>
    </source>
</evidence>
<comment type="caution">
    <text evidence="2">The sequence shown here is derived from an EMBL/GenBank/DDBJ whole genome shotgun (WGS) entry which is preliminary data.</text>
</comment>
<dbReference type="RefSeq" id="WP_175592347.1">
    <property type="nucleotide sequence ID" value="NZ_JABWGN010000010.1"/>
</dbReference>
<evidence type="ECO:0000313" key="2">
    <source>
        <dbReference type="EMBL" id="NUW34901.1"/>
    </source>
</evidence>
<accession>A0A7Y6IB61</accession>
<sequence length="577" mass="62583">MTDRIEVAATELRPLLEEFILWARVNAPDSDPELVGPAALWHRLAFSSDLGTWKRADLRNLLLDRMPKVVEDPDSAADGMLPAVDAYLTFLSQTGRLTKGSDSLDGLREELDDVEDEFVELMEELLDDAEGDDEDEEEETSDLGDFEPFADELADLPTIRLRPDAELAAAAREVPLIAKARDLAVWVGSGRRVGEDTLLSDAEVEEALAAAGLPRPETEGSLAEAVPQLWNVWNLAVDLEFLEPGEGNTVAVQDDTSEWPFGDDEDVLDAWMLGLHSIDYGDPELPDDDLTMALAGLTRGVLVRLLLAGGSRELDGLRQELADAAADLDELGSDAWEAAGDPLAPAVEWLTGYGMVTLDEAQGAGGTLSLTALGTEGVIHLVDDADIEIDARPAIESMSAHELLALSAELPEEEADAEFAAWMRLREPGRAAEELLEAAAEDESDALIRVQAASVVGTLGEEAVPAWQAALKEPSLRPYAATHLSQLGVEGAPEPTQDDTHWLILDMWTISAGLGRSEFVSSLRDIGPDLLNNLLEVIWKIPHAHVEELLDLISQVHPDKQVAKAARRALFKARSHQ</sequence>
<protein>
    <recommendedName>
        <fullName evidence="4">HEAT repeat domain-containing protein</fullName>
    </recommendedName>
</protein>
<dbReference type="Proteomes" id="UP000586042">
    <property type="component" value="Unassembled WGS sequence"/>
</dbReference>
<evidence type="ECO:0008006" key="4">
    <source>
        <dbReference type="Google" id="ProtNLM"/>
    </source>
</evidence>
<feature type="coiled-coil region" evidence="1">
    <location>
        <begin position="97"/>
        <end position="139"/>
    </location>
</feature>
<keyword evidence="1" id="KW-0175">Coiled coil</keyword>
<evidence type="ECO:0000256" key="1">
    <source>
        <dbReference type="SAM" id="Coils"/>
    </source>
</evidence>
<proteinExistence type="predicted"/>
<organism evidence="2 3">
    <name type="scientific">Nonomuraea montanisoli</name>
    <dbReference type="NCBI Taxonomy" id="2741721"/>
    <lineage>
        <taxon>Bacteria</taxon>
        <taxon>Bacillati</taxon>
        <taxon>Actinomycetota</taxon>
        <taxon>Actinomycetes</taxon>
        <taxon>Streptosporangiales</taxon>
        <taxon>Streptosporangiaceae</taxon>
        <taxon>Nonomuraea</taxon>
    </lineage>
</organism>
<gene>
    <name evidence="2" type="ORF">HTZ77_26220</name>
</gene>
<dbReference type="AlphaFoldDB" id="A0A7Y6IB61"/>
<reference evidence="2 3" key="1">
    <citation type="submission" date="2020-06" db="EMBL/GenBank/DDBJ databases">
        <title>Nonomuraea sp. SMC257, a novel actinomycete isolated from soil.</title>
        <authorList>
            <person name="Chanama M."/>
        </authorList>
    </citation>
    <scope>NUCLEOTIDE SEQUENCE [LARGE SCALE GENOMIC DNA]</scope>
    <source>
        <strain evidence="2 3">SMC257</strain>
    </source>
</reference>
<dbReference type="EMBL" id="JABWGN010000010">
    <property type="protein sequence ID" value="NUW34901.1"/>
    <property type="molecule type" value="Genomic_DNA"/>
</dbReference>
<name>A0A7Y6IB61_9ACTN</name>